<keyword evidence="6" id="KW-1185">Reference proteome</keyword>
<name>A0A194QQ41_PAPMA</name>
<dbReference type="STRING" id="76193.A0A194QQ41"/>
<dbReference type="PANTHER" id="PTHR11088">
    <property type="entry name" value="TRNA DIMETHYLALLYLTRANSFERASE"/>
    <property type="match status" value="1"/>
</dbReference>
<evidence type="ECO:0000256" key="2">
    <source>
        <dbReference type="ARBA" id="ARBA00022679"/>
    </source>
</evidence>
<evidence type="ECO:0000256" key="4">
    <source>
        <dbReference type="ARBA" id="ARBA00022840"/>
    </source>
</evidence>
<dbReference type="Proteomes" id="UP000053240">
    <property type="component" value="Unassembled WGS sequence"/>
</dbReference>
<keyword evidence="4" id="KW-0067">ATP-binding</keyword>
<proteinExistence type="inferred from homology"/>
<dbReference type="GO" id="GO:0005739">
    <property type="term" value="C:mitochondrion"/>
    <property type="evidence" value="ECO:0007669"/>
    <property type="project" value="TreeGrafter"/>
</dbReference>
<dbReference type="GO" id="GO:0006400">
    <property type="term" value="P:tRNA modification"/>
    <property type="evidence" value="ECO:0007669"/>
    <property type="project" value="TreeGrafter"/>
</dbReference>
<comment type="similarity">
    <text evidence="1">Belongs to the IPP transferase family.</text>
</comment>
<evidence type="ECO:0000256" key="3">
    <source>
        <dbReference type="ARBA" id="ARBA00022741"/>
    </source>
</evidence>
<sequence>MLIKSTPCFVQVYKGLDIVTAKASRQERELVPHHLLDLLEPHQMFTVVDFRNRALKIIQNLTEKGKIPIIVGGTNYYIESIVYQILVEDMNDSNALLWEISKRKRDYVQNDESKPKKLAGDCKSDVNKEKLDCSDVHEVEDVVLGQTMVRWITHHVARDVMPAIRKSAKMLHTTCVVSRVRAPPPAPASIHSTHS</sequence>
<dbReference type="GO" id="GO:0005524">
    <property type="term" value="F:ATP binding"/>
    <property type="evidence" value="ECO:0007669"/>
    <property type="project" value="UniProtKB-KW"/>
</dbReference>
<reference evidence="5 6" key="1">
    <citation type="journal article" date="2015" name="Nat. Commun.">
        <title>Outbred genome sequencing and CRISPR/Cas9 gene editing in butterflies.</title>
        <authorList>
            <person name="Li X."/>
            <person name="Fan D."/>
            <person name="Zhang W."/>
            <person name="Liu G."/>
            <person name="Zhang L."/>
            <person name="Zhao L."/>
            <person name="Fang X."/>
            <person name="Chen L."/>
            <person name="Dong Y."/>
            <person name="Chen Y."/>
            <person name="Ding Y."/>
            <person name="Zhao R."/>
            <person name="Feng M."/>
            <person name="Zhu Y."/>
            <person name="Feng Y."/>
            <person name="Jiang X."/>
            <person name="Zhu D."/>
            <person name="Xiang H."/>
            <person name="Feng X."/>
            <person name="Li S."/>
            <person name="Wang J."/>
            <person name="Zhang G."/>
            <person name="Kronforst M.R."/>
            <person name="Wang W."/>
        </authorList>
    </citation>
    <scope>NUCLEOTIDE SEQUENCE [LARGE SCALE GENOMIC DNA]</scope>
    <source>
        <strain evidence="5">Ya'a_city_454_Pm</strain>
        <tissue evidence="5">Whole body</tissue>
    </source>
</reference>
<keyword evidence="2 5" id="KW-0808">Transferase</keyword>
<dbReference type="Gene3D" id="3.40.50.300">
    <property type="entry name" value="P-loop containing nucleotide triphosphate hydrolases"/>
    <property type="match status" value="1"/>
</dbReference>
<gene>
    <name evidence="5" type="ORF">RR48_08492</name>
</gene>
<dbReference type="GO" id="GO:0052381">
    <property type="term" value="F:tRNA dimethylallyltransferase activity"/>
    <property type="evidence" value="ECO:0007669"/>
    <property type="project" value="TreeGrafter"/>
</dbReference>
<dbReference type="Pfam" id="PF01715">
    <property type="entry name" value="IPPT"/>
    <property type="match status" value="1"/>
</dbReference>
<dbReference type="EMBL" id="KQ461185">
    <property type="protein sequence ID" value="KPJ07479.1"/>
    <property type="molecule type" value="Genomic_DNA"/>
</dbReference>
<dbReference type="SUPFAM" id="SSF52540">
    <property type="entry name" value="P-loop containing nucleoside triphosphate hydrolases"/>
    <property type="match status" value="1"/>
</dbReference>
<protein>
    <submittedName>
        <fullName evidence="5">tRNA dimethylallyltransferase</fullName>
    </submittedName>
</protein>
<evidence type="ECO:0000313" key="6">
    <source>
        <dbReference type="Proteomes" id="UP000053240"/>
    </source>
</evidence>
<accession>A0A194QQ41</accession>
<dbReference type="InterPro" id="IPR027417">
    <property type="entry name" value="P-loop_NTPase"/>
</dbReference>
<organism evidence="5 6">
    <name type="scientific">Papilio machaon</name>
    <name type="common">Old World swallowtail butterfly</name>
    <dbReference type="NCBI Taxonomy" id="76193"/>
    <lineage>
        <taxon>Eukaryota</taxon>
        <taxon>Metazoa</taxon>
        <taxon>Ecdysozoa</taxon>
        <taxon>Arthropoda</taxon>
        <taxon>Hexapoda</taxon>
        <taxon>Insecta</taxon>
        <taxon>Pterygota</taxon>
        <taxon>Neoptera</taxon>
        <taxon>Endopterygota</taxon>
        <taxon>Lepidoptera</taxon>
        <taxon>Glossata</taxon>
        <taxon>Ditrysia</taxon>
        <taxon>Papilionoidea</taxon>
        <taxon>Papilionidae</taxon>
        <taxon>Papilioninae</taxon>
        <taxon>Papilio</taxon>
    </lineage>
</organism>
<dbReference type="InParanoid" id="A0A194QQ41"/>
<dbReference type="AlphaFoldDB" id="A0A194QQ41"/>
<evidence type="ECO:0000256" key="1">
    <source>
        <dbReference type="ARBA" id="ARBA00005842"/>
    </source>
</evidence>
<dbReference type="PANTHER" id="PTHR11088:SF89">
    <property type="entry name" value="TRNA DIMETHYLALLYLTRANSFERASE"/>
    <property type="match status" value="1"/>
</dbReference>
<keyword evidence="3" id="KW-0547">Nucleotide-binding</keyword>
<dbReference type="InterPro" id="IPR039657">
    <property type="entry name" value="Dimethylallyltransferase"/>
</dbReference>
<evidence type="ECO:0000313" key="5">
    <source>
        <dbReference type="EMBL" id="KPJ07479.1"/>
    </source>
</evidence>